<evidence type="ECO:0000259" key="1">
    <source>
        <dbReference type="Pfam" id="PF12867"/>
    </source>
</evidence>
<dbReference type="Pfam" id="PF12867">
    <property type="entry name" value="DinB_2"/>
    <property type="match status" value="1"/>
</dbReference>
<sequence length="163" mass="19317">MNKMELLLHGWDSCYDREDWYPPLKDALNGLTWEQAAWKPRTARVNTIWETVQHLIFYKMRLYLRLTGEESEYPEGISNDDTFGVPVQDEAAWQEALQRLDTVHQAIRALLEDMDKKDFERRIPTTPIGLWVNSLILHDAYHTGQIIQLRKMQKSWPAKRSFE</sequence>
<dbReference type="Proteomes" id="UP000310636">
    <property type="component" value="Unassembled WGS sequence"/>
</dbReference>
<gene>
    <name evidence="2" type="ORF">E6C55_08675</name>
</gene>
<evidence type="ECO:0000313" key="2">
    <source>
        <dbReference type="EMBL" id="THF81183.1"/>
    </source>
</evidence>
<dbReference type="RefSeq" id="WP_136369393.1">
    <property type="nucleotide sequence ID" value="NZ_SSOB01000009.1"/>
</dbReference>
<protein>
    <submittedName>
        <fullName evidence="2">DinB family protein</fullName>
    </submittedName>
</protein>
<dbReference type="OrthoDB" id="9798830at2"/>
<reference evidence="2 3" key="1">
    <citation type="submission" date="2019-04" db="EMBL/GenBank/DDBJ databases">
        <title>Cohnella sp. nov. isolated from preserved vegetables.</title>
        <authorList>
            <person name="Lin S.-Y."/>
            <person name="Hung M.-H."/>
            <person name="Young C.-C."/>
        </authorList>
    </citation>
    <scope>NUCLEOTIDE SEQUENCE [LARGE SCALE GENOMIC DNA]</scope>
    <source>
        <strain evidence="2 3">CC-MHH1044</strain>
    </source>
</reference>
<dbReference type="Gene3D" id="1.20.120.450">
    <property type="entry name" value="dinb family like domain"/>
    <property type="match status" value="1"/>
</dbReference>
<dbReference type="SUPFAM" id="SSF109854">
    <property type="entry name" value="DinB/YfiT-like putative metalloenzymes"/>
    <property type="match status" value="1"/>
</dbReference>
<dbReference type="AlphaFoldDB" id="A0A4S4C0N6"/>
<evidence type="ECO:0000313" key="3">
    <source>
        <dbReference type="Proteomes" id="UP000310636"/>
    </source>
</evidence>
<organism evidence="2 3">
    <name type="scientific">Cohnella fermenti</name>
    <dbReference type="NCBI Taxonomy" id="2565925"/>
    <lineage>
        <taxon>Bacteria</taxon>
        <taxon>Bacillati</taxon>
        <taxon>Bacillota</taxon>
        <taxon>Bacilli</taxon>
        <taxon>Bacillales</taxon>
        <taxon>Paenibacillaceae</taxon>
        <taxon>Cohnella</taxon>
    </lineage>
</organism>
<accession>A0A4S4C0N6</accession>
<proteinExistence type="predicted"/>
<keyword evidence="3" id="KW-1185">Reference proteome</keyword>
<dbReference type="InterPro" id="IPR024775">
    <property type="entry name" value="DinB-like"/>
</dbReference>
<feature type="domain" description="DinB-like" evidence="1">
    <location>
        <begin position="26"/>
        <end position="146"/>
    </location>
</feature>
<name>A0A4S4C0N6_9BACL</name>
<dbReference type="InterPro" id="IPR034660">
    <property type="entry name" value="DinB/YfiT-like"/>
</dbReference>
<dbReference type="EMBL" id="SSOB01000009">
    <property type="protein sequence ID" value="THF81183.1"/>
    <property type="molecule type" value="Genomic_DNA"/>
</dbReference>
<comment type="caution">
    <text evidence="2">The sequence shown here is derived from an EMBL/GenBank/DDBJ whole genome shotgun (WGS) entry which is preliminary data.</text>
</comment>